<comment type="caution">
    <text evidence="3">The sequence shown here is derived from an EMBL/GenBank/DDBJ whole genome shotgun (WGS) entry which is preliminary data.</text>
</comment>
<organism evidence="3 4">
    <name type="scientific">Folsomia candida</name>
    <name type="common">Springtail</name>
    <dbReference type="NCBI Taxonomy" id="158441"/>
    <lineage>
        <taxon>Eukaryota</taxon>
        <taxon>Metazoa</taxon>
        <taxon>Ecdysozoa</taxon>
        <taxon>Arthropoda</taxon>
        <taxon>Hexapoda</taxon>
        <taxon>Collembola</taxon>
        <taxon>Entomobryomorpha</taxon>
        <taxon>Isotomoidea</taxon>
        <taxon>Isotomidae</taxon>
        <taxon>Proisotominae</taxon>
        <taxon>Folsomia</taxon>
    </lineage>
</organism>
<reference evidence="3 4" key="1">
    <citation type="submission" date="2015-12" db="EMBL/GenBank/DDBJ databases">
        <title>The genome of Folsomia candida.</title>
        <authorList>
            <person name="Faddeeva A."/>
            <person name="Derks M.F."/>
            <person name="Anvar Y."/>
            <person name="Smit S."/>
            <person name="Van Straalen N."/>
            <person name="Roelofs D."/>
        </authorList>
    </citation>
    <scope>NUCLEOTIDE SEQUENCE [LARGE SCALE GENOMIC DNA]</scope>
    <source>
        <strain evidence="3 4">VU population</strain>
        <tissue evidence="3">Whole body</tissue>
    </source>
</reference>
<evidence type="ECO:0000256" key="2">
    <source>
        <dbReference type="SAM" id="SignalP"/>
    </source>
</evidence>
<feature type="transmembrane region" description="Helical" evidence="1">
    <location>
        <begin position="239"/>
        <end position="257"/>
    </location>
</feature>
<proteinExistence type="predicted"/>
<keyword evidence="2" id="KW-0732">Signal</keyword>
<feature type="transmembrane region" description="Helical" evidence="1">
    <location>
        <begin position="184"/>
        <end position="205"/>
    </location>
</feature>
<dbReference type="Proteomes" id="UP000198287">
    <property type="component" value="Unassembled WGS sequence"/>
</dbReference>
<feature type="chain" id="PRO_5012985579" evidence="2">
    <location>
        <begin position="20"/>
        <end position="353"/>
    </location>
</feature>
<gene>
    <name evidence="3" type="ORF">Fcan01_18205</name>
</gene>
<accession>A0A226DN77</accession>
<evidence type="ECO:0000313" key="4">
    <source>
        <dbReference type="Proteomes" id="UP000198287"/>
    </source>
</evidence>
<keyword evidence="1" id="KW-1133">Transmembrane helix</keyword>
<evidence type="ECO:0000256" key="1">
    <source>
        <dbReference type="SAM" id="Phobius"/>
    </source>
</evidence>
<keyword evidence="4" id="KW-1185">Reference proteome</keyword>
<protein>
    <submittedName>
        <fullName evidence="3">Uncharacterized protein</fullName>
    </submittedName>
</protein>
<sequence>MKIVVYCFLSILSNNVVLSNSMDCHFYQKWTGDDPAATKIHNFHVLEGTKASVLFTWAGCRYSSFVFKPSRAQGTYGYNGVKITLLDIVWKGNCVENLKSRAPMDHKCVGRFYEIEIMAAVLNFTVVEKNVHGNVAAARPTYIFQNAFLTTDYNVWEIQSLAYFLEIVPIVVYCRKHTLFPTTWTVWLTPFHWTVWVAILVVMLVAPFHNMSHINDVRSVLLEIYFMFSYLLREPVKNFTVGHTLTALICLIIPLLYESLIVGEVIAPTKPVEYHNVAEFLDAFDKIILPTGSRYAPESMVQYEFEKFNISDNLSTFMRAEHFPTFFPGQGIKRVLLFLCLIRRDTSFEHNSA</sequence>
<dbReference type="EMBL" id="LNIX01000014">
    <property type="protein sequence ID" value="OXA46995.1"/>
    <property type="molecule type" value="Genomic_DNA"/>
</dbReference>
<name>A0A226DN77_FOLCA</name>
<keyword evidence="1" id="KW-0472">Membrane</keyword>
<evidence type="ECO:0000313" key="3">
    <source>
        <dbReference type="EMBL" id="OXA46995.1"/>
    </source>
</evidence>
<feature type="signal peptide" evidence="2">
    <location>
        <begin position="1"/>
        <end position="19"/>
    </location>
</feature>
<keyword evidence="1" id="KW-0812">Transmembrane</keyword>
<dbReference type="AlphaFoldDB" id="A0A226DN77"/>